<gene>
    <name evidence="2" type="ORF">EPI10_001558</name>
</gene>
<feature type="domain" description="Integrase catalytic" evidence="1">
    <location>
        <begin position="40"/>
        <end position="192"/>
    </location>
</feature>
<organism evidence="2 3">
    <name type="scientific">Gossypium australe</name>
    <dbReference type="NCBI Taxonomy" id="47621"/>
    <lineage>
        <taxon>Eukaryota</taxon>
        <taxon>Viridiplantae</taxon>
        <taxon>Streptophyta</taxon>
        <taxon>Embryophyta</taxon>
        <taxon>Tracheophyta</taxon>
        <taxon>Spermatophyta</taxon>
        <taxon>Magnoliopsida</taxon>
        <taxon>eudicotyledons</taxon>
        <taxon>Gunneridae</taxon>
        <taxon>Pentapetalae</taxon>
        <taxon>rosids</taxon>
        <taxon>malvids</taxon>
        <taxon>Malvales</taxon>
        <taxon>Malvaceae</taxon>
        <taxon>Malvoideae</taxon>
        <taxon>Gossypium</taxon>
    </lineage>
</organism>
<sequence>MKITAKVLQSALYWLTLFKDTHEHRTRNVSIRQEMSLHSVLEIELIDVWGIDFIGPFLPSVGKLYILLAVDYVFKWVKVVTLASNDAKSVLKFLHKNIFTRFGTSKAIISDEGSHFDCKLMANALRRYGVKHRIVTAYHLQTNGQAEISNREIKKILKKLVNPFKLVCGKPCHLPIELEHKAFWAIKRLNMI</sequence>
<comment type="caution">
    <text evidence="2">The sequence shown here is derived from an EMBL/GenBank/DDBJ whole genome shotgun (WGS) entry which is preliminary data.</text>
</comment>
<keyword evidence="3" id="KW-1185">Reference proteome</keyword>
<dbReference type="InterPro" id="IPR036397">
    <property type="entry name" value="RNaseH_sf"/>
</dbReference>
<dbReference type="PANTHER" id="PTHR47266">
    <property type="entry name" value="ENDONUCLEASE-RELATED"/>
    <property type="match status" value="1"/>
</dbReference>
<dbReference type="SUPFAM" id="SSF53098">
    <property type="entry name" value="Ribonuclease H-like"/>
    <property type="match status" value="1"/>
</dbReference>
<dbReference type="InterPro" id="IPR001584">
    <property type="entry name" value="Integrase_cat-core"/>
</dbReference>
<dbReference type="EMBL" id="SMMG02000007">
    <property type="protein sequence ID" value="KAA3466467.1"/>
    <property type="molecule type" value="Genomic_DNA"/>
</dbReference>
<dbReference type="InterPro" id="IPR012337">
    <property type="entry name" value="RNaseH-like_sf"/>
</dbReference>
<accession>A0A5B6VBF8</accession>
<evidence type="ECO:0000259" key="1">
    <source>
        <dbReference type="PROSITE" id="PS50994"/>
    </source>
</evidence>
<dbReference type="AlphaFoldDB" id="A0A5B6VBF8"/>
<evidence type="ECO:0000313" key="3">
    <source>
        <dbReference type="Proteomes" id="UP000325315"/>
    </source>
</evidence>
<dbReference type="OrthoDB" id="998552at2759"/>
<dbReference type="Proteomes" id="UP000325315">
    <property type="component" value="Unassembled WGS sequence"/>
</dbReference>
<dbReference type="Pfam" id="PF00665">
    <property type="entry name" value="rve"/>
    <property type="match status" value="1"/>
</dbReference>
<dbReference type="GO" id="GO:0015074">
    <property type="term" value="P:DNA integration"/>
    <property type="evidence" value="ECO:0007669"/>
    <property type="project" value="InterPro"/>
</dbReference>
<proteinExistence type="predicted"/>
<dbReference type="Gene3D" id="3.30.420.10">
    <property type="entry name" value="Ribonuclease H-like superfamily/Ribonuclease H"/>
    <property type="match status" value="1"/>
</dbReference>
<dbReference type="PROSITE" id="PS50994">
    <property type="entry name" value="INTEGRASE"/>
    <property type="match status" value="1"/>
</dbReference>
<reference evidence="2" key="1">
    <citation type="submission" date="2019-08" db="EMBL/GenBank/DDBJ databases">
        <authorList>
            <person name="Liu F."/>
        </authorList>
    </citation>
    <scope>NUCLEOTIDE SEQUENCE [LARGE SCALE GENOMIC DNA]</scope>
    <source>
        <strain evidence="2">PA1801</strain>
        <tissue evidence="2">Leaf</tissue>
    </source>
</reference>
<dbReference type="GO" id="GO:0003676">
    <property type="term" value="F:nucleic acid binding"/>
    <property type="evidence" value="ECO:0007669"/>
    <property type="project" value="InterPro"/>
</dbReference>
<protein>
    <submittedName>
        <fullName evidence="2">Transposon Ty3-I Gag-Pol polyprotein</fullName>
    </submittedName>
</protein>
<dbReference type="InterPro" id="IPR052160">
    <property type="entry name" value="Gypsy_RT_Integrase-like"/>
</dbReference>
<name>A0A5B6VBF8_9ROSI</name>
<evidence type="ECO:0000313" key="2">
    <source>
        <dbReference type="EMBL" id="KAA3466467.1"/>
    </source>
</evidence>